<accession>A0A1Y2L483</accession>
<reference evidence="1 2" key="1">
    <citation type="submission" date="2014-03" db="EMBL/GenBank/DDBJ databases">
        <title>The draft genome sequence of Thalassospira mesophila JCM 18969.</title>
        <authorList>
            <person name="Lai Q."/>
            <person name="Shao Z."/>
        </authorList>
    </citation>
    <scope>NUCLEOTIDE SEQUENCE [LARGE SCALE GENOMIC DNA]</scope>
    <source>
        <strain evidence="1 2">JCM 18969</strain>
    </source>
</reference>
<dbReference type="EMBL" id="JFKA01000001">
    <property type="protein sequence ID" value="OSQ40303.1"/>
    <property type="molecule type" value="Genomic_DNA"/>
</dbReference>
<dbReference type="STRING" id="1293891.TMES_00200"/>
<dbReference type="Gene3D" id="3.40.50.1240">
    <property type="entry name" value="Phosphoglycerate mutase-like"/>
    <property type="match status" value="1"/>
</dbReference>
<evidence type="ECO:0000313" key="2">
    <source>
        <dbReference type="Proteomes" id="UP000193391"/>
    </source>
</evidence>
<dbReference type="InterPro" id="IPR013078">
    <property type="entry name" value="His_Pase_superF_clade-1"/>
</dbReference>
<evidence type="ECO:0008006" key="3">
    <source>
        <dbReference type="Google" id="ProtNLM"/>
    </source>
</evidence>
<dbReference type="CDD" id="cd07067">
    <property type="entry name" value="HP_PGM_like"/>
    <property type="match status" value="1"/>
</dbReference>
<proteinExistence type="predicted"/>
<sequence>MNDLTLTRWWLVRHAPVDNPRGVIYGRSDLPAVFDDEATLARVAAMLPADAVAVTSHLSRSVESMKRLAGNFMDLSDIHIVPELAEQDFGAWEGLCWDDIPAPQTQAFWDDYAHAQPPEGESFGQLIDRVNPVFRALNRHYTGKNIVAVVHGGTIRAILAGILGLAPERALMFDIPPLSVTRLDYLDAPDNAGWRIGGINLGGVG</sequence>
<dbReference type="RefSeq" id="WP_085578311.1">
    <property type="nucleotide sequence ID" value="NZ_JFKA01000001.1"/>
</dbReference>
<dbReference type="SMART" id="SM00855">
    <property type="entry name" value="PGAM"/>
    <property type="match status" value="1"/>
</dbReference>
<organism evidence="1 2">
    <name type="scientific">Thalassospira mesophila</name>
    <dbReference type="NCBI Taxonomy" id="1293891"/>
    <lineage>
        <taxon>Bacteria</taxon>
        <taxon>Pseudomonadati</taxon>
        <taxon>Pseudomonadota</taxon>
        <taxon>Alphaproteobacteria</taxon>
        <taxon>Rhodospirillales</taxon>
        <taxon>Thalassospiraceae</taxon>
        <taxon>Thalassospira</taxon>
    </lineage>
</organism>
<keyword evidence="2" id="KW-1185">Reference proteome</keyword>
<dbReference type="InterPro" id="IPR029033">
    <property type="entry name" value="His_PPase_superfam"/>
</dbReference>
<dbReference type="Pfam" id="PF00300">
    <property type="entry name" value="His_Phos_1"/>
    <property type="match status" value="1"/>
</dbReference>
<gene>
    <name evidence="1" type="ORF">TMES_00200</name>
</gene>
<name>A0A1Y2L483_9PROT</name>
<dbReference type="OrthoDB" id="8347407at2"/>
<protein>
    <recommendedName>
        <fullName evidence="3">Phosphoglycerate mutase</fullName>
    </recommendedName>
</protein>
<comment type="caution">
    <text evidence="1">The sequence shown here is derived from an EMBL/GenBank/DDBJ whole genome shotgun (WGS) entry which is preliminary data.</text>
</comment>
<evidence type="ECO:0000313" key="1">
    <source>
        <dbReference type="EMBL" id="OSQ40303.1"/>
    </source>
</evidence>
<dbReference type="AlphaFoldDB" id="A0A1Y2L483"/>
<dbReference type="SUPFAM" id="SSF53254">
    <property type="entry name" value="Phosphoglycerate mutase-like"/>
    <property type="match status" value="1"/>
</dbReference>
<dbReference type="Proteomes" id="UP000193391">
    <property type="component" value="Unassembled WGS sequence"/>
</dbReference>